<feature type="transmembrane region" description="Helical" evidence="7">
    <location>
        <begin position="585"/>
        <end position="609"/>
    </location>
</feature>
<feature type="transmembrane region" description="Helical" evidence="7">
    <location>
        <begin position="70"/>
        <end position="89"/>
    </location>
</feature>
<comment type="caution">
    <text evidence="9">The sequence shown here is derived from an EMBL/GenBank/DDBJ whole genome shotgun (WGS) entry which is preliminary data.</text>
</comment>
<dbReference type="Pfam" id="PF12832">
    <property type="entry name" value="MFS_1_like"/>
    <property type="match status" value="1"/>
</dbReference>
<evidence type="ECO:0000313" key="9">
    <source>
        <dbReference type="EMBL" id="KAK2155104.1"/>
    </source>
</evidence>
<reference evidence="9" key="1">
    <citation type="journal article" date="2023" name="Mol. Biol. Evol.">
        <title>Third-Generation Sequencing Reveals the Adaptive Role of the Epigenome in Three Deep-Sea Polychaetes.</title>
        <authorList>
            <person name="Perez M."/>
            <person name="Aroh O."/>
            <person name="Sun Y."/>
            <person name="Lan Y."/>
            <person name="Juniper S.K."/>
            <person name="Young C.R."/>
            <person name="Angers B."/>
            <person name="Qian P.Y."/>
        </authorList>
    </citation>
    <scope>NUCLEOTIDE SEQUENCE</scope>
    <source>
        <strain evidence="9">P08H-3</strain>
    </source>
</reference>
<feature type="transmembrane region" description="Helical" evidence="7">
    <location>
        <begin position="351"/>
        <end position="379"/>
    </location>
</feature>
<dbReference type="Proteomes" id="UP001208570">
    <property type="component" value="Unassembled WGS sequence"/>
</dbReference>
<feature type="compositionally biased region" description="Basic and acidic residues" evidence="6">
    <location>
        <begin position="252"/>
        <end position="274"/>
    </location>
</feature>
<evidence type="ECO:0000256" key="1">
    <source>
        <dbReference type="ARBA" id="ARBA00004141"/>
    </source>
</evidence>
<evidence type="ECO:0000256" key="3">
    <source>
        <dbReference type="ARBA" id="ARBA00022692"/>
    </source>
</evidence>
<dbReference type="Gene3D" id="1.20.1250.20">
    <property type="entry name" value="MFS general substrate transporter like domains"/>
    <property type="match status" value="2"/>
</dbReference>
<feature type="compositionally biased region" description="Polar residues" evidence="6">
    <location>
        <begin position="220"/>
        <end position="233"/>
    </location>
</feature>
<dbReference type="InterPro" id="IPR036259">
    <property type="entry name" value="MFS_trans_sf"/>
</dbReference>
<proteinExistence type="inferred from homology"/>
<feature type="transmembrane region" description="Helical" evidence="7">
    <location>
        <begin position="9"/>
        <end position="30"/>
    </location>
</feature>
<feature type="region of interest" description="Disordered" evidence="6">
    <location>
        <begin position="217"/>
        <end position="279"/>
    </location>
</feature>
<keyword evidence="3 7" id="KW-0812">Transmembrane</keyword>
<accession>A0AAD9JKY4</accession>
<keyword evidence="10" id="KW-1185">Reference proteome</keyword>
<feature type="transmembrane region" description="Helical" evidence="7">
    <location>
        <begin position="42"/>
        <end position="63"/>
    </location>
</feature>
<evidence type="ECO:0000256" key="5">
    <source>
        <dbReference type="ARBA" id="ARBA00023136"/>
    </source>
</evidence>
<dbReference type="GO" id="GO:0016020">
    <property type="term" value="C:membrane"/>
    <property type="evidence" value="ECO:0007669"/>
    <property type="project" value="UniProtKB-SubCell"/>
</dbReference>
<dbReference type="PANTHER" id="PTHR16172">
    <property type="entry name" value="MAJOR FACILITATOR SUPERFAMILY DOMAIN-CONTAINING PROTEIN 6-LIKE"/>
    <property type="match status" value="1"/>
</dbReference>
<comment type="similarity">
    <text evidence="2">Belongs to the major facilitator superfamily. MFSD6 family.</text>
</comment>
<feature type="transmembrane region" description="Helical" evidence="7">
    <location>
        <begin position="524"/>
        <end position="541"/>
    </location>
</feature>
<feature type="transmembrane region" description="Helical" evidence="7">
    <location>
        <begin position="463"/>
        <end position="483"/>
    </location>
</feature>
<evidence type="ECO:0000256" key="7">
    <source>
        <dbReference type="SAM" id="Phobius"/>
    </source>
</evidence>
<comment type="subcellular location">
    <subcellularLocation>
        <location evidence="1">Membrane</location>
        <topology evidence="1">Multi-pass membrane protein</topology>
    </subcellularLocation>
</comment>
<feature type="compositionally biased region" description="Basic residues" evidence="6">
    <location>
        <begin position="234"/>
        <end position="248"/>
    </location>
</feature>
<evidence type="ECO:0000256" key="6">
    <source>
        <dbReference type="SAM" id="MobiDB-lite"/>
    </source>
</evidence>
<evidence type="ECO:0000313" key="10">
    <source>
        <dbReference type="Proteomes" id="UP001208570"/>
    </source>
</evidence>
<sequence length="648" mass="72289">MSKIQFHSYAFHFLFAAAKGCLLPYLTVYFRVLGLTATQVGMIMGVGAFVTMISSATCAGCAVRCNKRRLLLVSSIFTLFVSYTLLMLLPPVNDEGALQFCNNKVSVILNPENQSIFETMNINDDVITKFKPTVMMSTVSPFKAIEDVHINTTTATTPIITTVSTTPVATETPNQTQTGIYKHLSKENISLLDELGISIDDLKGLSRDDINQIIKEVSNEMKQTQTETRNPTNQRRRGHARIGRHRIGRSVGDTDEKSSDRNDSHVDAAEHDDNASSDMTNTTLMTTMWQKIQQLQEQLNQLRSQVFVAVLGIIIIASLFGSPADRVSDDMWFDFLDSSDMVEKYGQHRSWAALGLLIFPIIPAAIVENTPCLLFGTILNIKVHFFAFASLMLGTFALTFTYPIFRERRKIHRKMLLSRGFKILFTDCHAVLYTLTVIVVGMIDALLSNFLFWRVQDLGGTELVMGASVVASACGQIVMYIMYRWLICKVSHGGAVVLGLLILSASLIFYSFAWMPWLIVAGEFFHSISTTLIWNAFMLYPDFRLNPFVMDRSALTVATALYFGFGVAGGSLLSGYTTDMFGLKIVFQGGCVIILAWSILLAISLKCVVKKAKIRYAKLLQDDDSQSDDESVSFDEDDWLETALKHNK</sequence>
<evidence type="ECO:0000256" key="4">
    <source>
        <dbReference type="ARBA" id="ARBA00022989"/>
    </source>
</evidence>
<feature type="transmembrane region" description="Helical" evidence="7">
    <location>
        <begin position="302"/>
        <end position="321"/>
    </location>
</feature>
<evidence type="ECO:0000259" key="8">
    <source>
        <dbReference type="Pfam" id="PF12832"/>
    </source>
</evidence>
<dbReference type="AlphaFoldDB" id="A0AAD9JKY4"/>
<feature type="domain" description="Major facilitator superfamily associated" evidence="8">
    <location>
        <begin position="10"/>
        <end position="588"/>
    </location>
</feature>
<dbReference type="InterPro" id="IPR051717">
    <property type="entry name" value="MFS_MFSD6"/>
</dbReference>
<feature type="transmembrane region" description="Helical" evidence="7">
    <location>
        <begin position="385"/>
        <end position="404"/>
    </location>
</feature>
<name>A0AAD9JKY4_9ANNE</name>
<feature type="transmembrane region" description="Helical" evidence="7">
    <location>
        <begin position="424"/>
        <end position="443"/>
    </location>
</feature>
<dbReference type="PANTHER" id="PTHR16172:SF41">
    <property type="entry name" value="MAJOR FACILITATOR SUPERFAMILY DOMAIN-CONTAINING PROTEIN 6-LIKE"/>
    <property type="match status" value="1"/>
</dbReference>
<keyword evidence="5 7" id="KW-0472">Membrane</keyword>
<feature type="transmembrane region" description="Helical" evidence="7">
    <location>
        <begin position="553"/>
        <end position="573"/>
    </location>
</feature>
<organism evidence="9 10">
    <name type="scientific">Paralvinella palmiformis</name>
    <dbReference type="NCBI Taxonomy" id="53620"/>
    <lineage>
        <taxon>Eukaryota</taxon>
        <taxon>Metazoa</taxon>
        <taxon>Spiralia</taxon>
        <taxon>Lophotrochozoa</taxon>
        <taxon>Annelida</taxon>
        <taxon>Polychaeta</taxon>
        <taxon>Sedentaria</taxon>
        <taxon>Canalipalpata</taxon>
        <taxon>Terebellida</taxon>
        <taxon>Terebelliformia</taxon>
        <taxon>Alvinellidae</taxon>
        <taxon>Paralvinella</taxon>
    </lineage>
</organism>
<dbReference type="InterPro" id="IPR024989">
    <property type="entry name" value="MFS_assoc_dom"/>
</dbReference>
<protein>
    <recommendedName>
        <fullName evidence="8">Major facilitator superfamily associated domain-containing protein</fullName>
    </recommendedName>
</protein>
<evidence type="ECO:0000256" key="2">
    <source>
        <dbReference type="ARBA" id="ARBA00005241"/>
    </source>
</evidence>
<feature type="transmembrane region" description="Helical" evidence="7">
    <location>
        <begin position="495"/>
        <end position="518"/>
    </location>
</feature>
<dbReference type="EMBL" id="JAODUP010000249">
    <property type="protein sequence ID" value="KAK2155104.1"/>
    <property type="molecule type" value="Genomic_DNA"/>
</dbReference>
<dbReference type="SUPFAM" id="SSF103473">
    <property type="entry name" value="MFS general substrate transporter"/>
    <property type="match status" value="1"/>
</dbReference>
<keyword evidence="4 7" id="KW-1133">Transmembrane helix</keyword>
<gene>
    <name evidence="9" type="ORF">LSH36_249g03089</name>
</gene>